<protein>
    <submittedName>
        <fullName evidence="1">Uncharacterized protein</fullName>
    </submittedName>
</protein>
<proteinExistence type="predicted"/>
<organism evidence="1 2">
    <name type="scientific">Ornithinimicrobium pekingense</name>
    <dbReference type="NCBI Taxonomy" id="384677"/>
    <lineage>
        <taxon>Bacteria</taxon>
        <taxon>Bacillati</taxon>
        <taxon>Actinomycetota</taxon>
        <taxon>Actinomycetes</taxon>
        <taxon>Micrococcales</taxon>
        <taxon>Ornithinimicrobiaceae</taxon>
        <taxon>Ornithinimicrobium</taxon>
    </lineage>
</organism>
<accession>A0ABQ2FB69</accession>
<evidence type="ECO:0000313" key="2">
    <source>
        <dbReference type="Proteomes" id="UP000662111"/>
    </source>
</evidence>
<reference evidence="2" key="1">
    <citation type="journal article" date="2019" name="Int. J. Syst. Evol. Microbiol.">
        <title>The Global Catalogue of Microorganisms (GCM) 10K type strain sequencing project: providing services to taxonomists for standard genome sequencing and annotation.</title>
        <authorList>
            <consortium name="The Broad Institute Genomics Platform"/>
            <consortium name="The Broad Institute Genome Sequencing Center for Infectious Disease"/>
            <person name="Wu L."/>
            <person name="Ma J."/>
        </authorList>
    </citation>
    <scope>NUCLEOTIDE SEQUENCE [LARGE SCALE GENOMIC DNA]</scope>
    <source>
        <strain evidence="2">CGMCC 1.5362</strain>
    </source>
</reference>
<dbReference type="EMBL" id="BMLB01000007">
    <property type="protein sequence ID" value="GGK79450.1"/>
    <property type="molecule type" value="Genomic_DNA"/>
</dbReference>
<sequence length="59" mass="6179">MPSGRKGKPRVFGKVLPGLPGPDVVLTFPIPALDLTLTKGPHRLGGHDVEIRATVPSQG</sequence>
<gene>
    <name evidence="1" type="ORF">GCM10011509_29960</name>
</gene>
<name>A0ABQ2FB69_9MICO</name>
<dbReference type="Proteomes" id="UP000662111">
    <property type="component" value="Unassembled WGS sequence"/>
</dbReference>
<comment type="caution">
    <text evidence="1">The sequence shown here is derived from an EMBL/GenBank/DDBJ whole genome shotgun (WGS) entry which is preliminary data.</text>
</comment>
<keyword evidence="2" id="KW-1185">Reference proteome</keyword>
<evidence type="ECO:0000313" key="1">
    <source>
        <dbReference type="EMBL" id="GGK79450.1"/>
    </source>
</evidence>